<accession>A0A138ZY53</accession>
<dbReference type="Pfam" id="PF00646">
    <property type="entry name" value="F-box"/>
    <property type="match status" value="1"/>
</dbReference>
<gene>
    <name evidence="3" type="ORF">M427DRAFT_149838</name>
</gene>
<proteinExistence type="predicted"/>
<sequence length="570" mass="62500">MGPQEPACRNPEAQSCSSPKAHPERPMLSSVSLLASKIPRSLSVRTRPSFPGDHVLGELLRQFSSRRRRRPASVPIPLEILRVIFLHLSPKFVLTVCSRVSRAWQSAIQGLAWQDRTFYARAHLRFSLGEGRQGTFCAPELLFGDQFEAGESVQLGGYDPEISAWRPGVAGLSVKINVPPNWTRICGRTEDEDAQVWSDVGYLIASHTEVRHPQIKLRLLPGTVKIRTGPWALKQLAAAHRSSVDEKRAAWITEHACSMLSVLRGGRFRRVDLDGDSILLWASLPPSYRGEAAHHVQEVVLGELGTLQAPNSDFIGTSLFEMFPNLRAVWFRTTTASSWLERIPALLLSRLESLVDATWTEDGVERQYGTMVHWRKAMQLRGVVPSPSMLEYGPIVIPWHDGPISLLSLADRKAIVLSQFGGTTLRGAVHSSVRVLVCAIAMDPRREIDVQDVKVLAGLLGLVGASFPNVETVHLNLLCQTEYGRVEPSGLASLGETVGRWVSATLPARRMSASVLWPAAMVVGGSSSQGPLETLASGVRRGLLSLKGKVLAEPDSYSIAVRGTLVNKSQ</sequence>
<dbReference type="AlphaFoldDB" id="A0A138ZY53"/>
<dbReference type="InterPro" id="IPR036047">
    <property type="entry name" value="F-box-like_dom_sf"/>
</dbReference>
<evidence type="ECO:0000313" key="4">
    <source>
        <dbReference type="Proteomes" id="UP000070544"/>
    </source>
</evidence>
<feature type="domain" description="F-box" evidence="2">
    <location>
        <begin position="76"/>
        <end position="116"/>
    </location>
</feature>
<evidence type="ECO:0000313" key="3">
    <source>
        <dbReference type="EMBL" id="KXS09428.1"/>
    </source>
</evidence>
<dbReference type="InterPro" id="IPR001810">
    <property type="entry name" value="F-box_dom"/>
</dbReference>
<keyword evidence="4" id="KW-1185">Reference proteome</keyword>
<dbReference type="CDD" id="cd09917">
    <property type="entry name" value="F-box_SF"/>
    <property type="match status" value="1"/>
</dbReference>
<dbReference type="SUPFAM" id="SSF81383">
    <property type="entry name" value="F-box domain"/>
    <property type="match status" value="1"/>
</dbReference>
<protein>
    <recommendedName>
        <fullName evidence="2">F-box domain-containing protein</fullName>
    </recommendedName>
</protein>
<evidence type="ECO:0000259" key="2">
    <source>
        <dbReference type="SMART" id="SM00256"/>
    </source>
</evidence>
<name>A0A138ZY53_GONPJ</name>
<reference evidence="3 4" key="1">
    <citation type="journal article" date="2015" name="Genome Biol. Evol.">
        <title>Phylogenomic analyses indicate that early fungi evolved digesting cell walls of algal ancestors of land plants.</title>
        <authorList>
            <person name="Chang Y."/>
            <person name="Wang S."/>
            <person name="Sekimoto S."/>
            <person name="Aerts A.L."/>
            <person name="Choi C."/>
            <person name="Clum A."/>
            <person name="LaButti K.M."/>
            <person name="Lindquist E.A."/>
            <person name="Yee Ngan C."/>
            <person name="Ohm R.A."/>
            <person name="Salamov A.A."/>
            <person name="Grigoriev I.V."/>
            <person name="Spatafora J.W."/>
            <person name="Berbee M.L."/>
        </authorList>
    </citation>
    <scope>NUCLEOTIDE SEQUENCE [LARGE SCALE GENOMIC DNA]</scope>
    <source>
        <strain evidence="3 4">JEL478</strain>
    </source>
</reference>
<evidence type="ECO:0000256" key="1">
    <source>
        <dbReference type="SAM" id="MobiDB-lite"/>
    </source>
</evidence>
<organism evidence="3 4">
    <name type="scientific">Gonapodya prolifera (strain JEL478)</name>
    <name type="common">Monoblepharis prolifera</name>
    <dbReference type="NCBI Taxonomy" id="1344416"/>
    <lineage>
        <taxon>Eukaryota</taxon>
        <taxon>Fungi</taxon>
        <taxon>Fungi incertae sedis</taxon>
        <taxon>Chytridiomycota</taxon>
        <taxon>Chytridiomycota incertae sedis</taxon>
        <taxon>Monoblepharidomycetes</taxon>
        <taxon>Monoblepharidales</taxon>
        <taxon>Gonapodyaceae</taxon>
        <taxon>Gonapodya</taxon>
    </lineage>
</organism>
<dbReference type="EMBL" id="KQ965865">
    <property type="protein sequence ID" value="KXS09428.1"/>
    <property type="molecule type" value="Genomic_DNA"/>
</dbReference>
<dbReference type="SMART" id="SM00256">
    <property type="entry name" value="FBOX"/>
    <property type="match status" value="1"/>
</dbReference>
<dbReference type="Proteomes" id="UP000070544">
    <property type="component" value="Unassembled WGS sequence"/>
</dbReference>
<feature type="region of interest" description="Disordered" evidence="1">
    <location>
        <begin position="1"/>
        <end position="27"/>
    </location>
</feature>